<feature type="transmembrane region" description="Helical" evidence="1">
    <location>
        <begin position="76"/>
        <end position="94"/>
    </location>
</feature>
<name>A0A418NXS3_9SPHN</name>
<keyword evidence="5" id="KW-1185">Reference proteome</keyword>
<keyword evidence="1" id="KW-0472">Membrane</keyword>
<dbReference type="AlphaFoldDB" id="A0A418NXS3"/>
<evidence type="ECO:0000259" key="3">
    <source>
        <dbReference type="Pfam" id="PF21001"/>
    </source>
</evidence>
<feature type="domain" description="Inner membrane protein YqiJ OB-fold" evidence="2">
    <location>
        <begin position="146"/>
        <end position="207"/>
    </location>
</feature>
<evidence type="ECO:0000256" key="1">
    <source>
        <dbReference type="SAM" id="Phobius"/>
    </source>
</evidence>
<comment type="caution">
    <text evidence="4">The sequence shown here is derived from an EMBL/GenBank/DDBJ whole genome shotgun (WGS) entry which is preliminary data.</text>
</comment>
<dbReference type="Pfam" id="PF07290">
    <property type="entry name" value="YqiJ_OB"/>
    <property type="match status" value="1"/>
</dbReference>
<evidence type="ECO:0000259" key="2">
    <source>
        <dbReference type="Pfam" id="PF07290"/>
    </source>
</evidence>
<gene>
    <name evidence="4" type="ORF">D2V07_02575</name>
</gene>
<reference evidence="4 5" key="1">
    <citation type="submission" date="2018-08" db="EMBL/GenBank/DDBJ databases">
        <title>Erythrobacter zhengii sp.nov., a bacterium isolated from deep-sea sediment.</title>
        <authorList>
            <person name="Fang C."/>
            <person name="Wu Y.-H."/>
            <person name="Sun C."/>
            <person name="Wang H."/>
            <person name="Cheng H."/>
            <person name="Meng F.-X."/>
            <person name="Wang C.-S."/>
            <person name="Xu X.-W."/>
        </authorList>
    </citation>
    <scope>NUCLEOTIDE SEQUENCE [LARGE SCALE GENOMIC DNA]</scope>
    <source>
        <strain evidence="4 5">V18</strain>
    </source>
</reference>
<dbReference type="Proteomes" id="UP000286576">
    <property type="component" value="Unassembled WGS sequence"/>
</dbReference>
<evidence type="ECO:0000313" key="4">
    <source>
        <dbReference type="EMBL" id="RIV89396.1"/>
    </source>
</evidence>
<dbReference type="RefSeq" id="WP_119584873.1">
    <property type="nucleotide sequence ID" value="NZ_CAWODQ010000001.1"/>
</dbReference>
<evidence type="ECO:0000313" key="5">
    <source>
        <dbReference type="Proteomes" id="UP000286576"/>
    </source>
</evidence>
<accession>A0A418NXS3</accession>
<sequence>MSLLADYNLPFAIAFGLMVLALVLQVIGIGDFDFGGDVELDLDLEAPDFNADAVEAPSAGFGGALLTLLGLGRVPLMVWLMVFLLLFTVVGMGIQVFATDLTGNPLYPWLAALFSGGATLPLTAMLVRPLGGLLPQDETSAVGLGSLVGRRGTVTTGKAERGSPARTKVRDRHGHAHYVMLEPHEDASTIHEGDEVLLVRREGSVFFGVPLAERKLAPVS</sequence>
<keyword evidence="1" id="KW-0812">Transmembrane</keyword>
<protein>
    <submittedName>
        <fullName evidence="4">DUF1449 family protein</fullName>
    </submittedName>
</protein>
<dbReference type="Pfam" id="PF21001">
    <property type="entry name" value="YqiJ_N"/>
    <property type="match status" value="1"/>
</dbReference>
<feature type="transmembrane region" description="Helical" evidence="1">
    <location>
        <begin position="7"/>
        <end position="29"/>
    </location>
</feature>
<proteinExistence type="predicted"/>
<dbReference type="InterPro" id="IPR048376">
    <property type="entry name" value="YqiJ_N"/>
</dbReference>
<dbReference type="EMBL" id="QXFL01000001">
    <property type="protein sequence ID" value="RIV89396.1"/>
    <property type="molecule type" value="Genomic_DNA"/>
</dbReference>
<organism evidence="4 5">
    <name type="scientific">Aurantiacibacter zhengii</name>
    <dbReference type="NCBI Taxonomy" id="2307003"/>
    <lineage>
        <taxon>Bacteria</taxon>
        <taxon>Pseudomonadati</taxon>
        <taxon>Pseudomonadota</taxon>
        <taxon>Alphaproteobacteria</taxon>
        <taxon>Sphingomonadales</taxon>
        <taxon>Erythrobacteraceae</taxon>
        <taxon>Aurantiacibacter</taxon>
    </lineage>
</organism>
<dbReference type="InterPro" id="IPR010840">
    <property type="entry name" value="YqiJ_OB"/>
</dbReference>
<keyword evidence="1" id="KW-1133">Transmembrane helix</keyword>
<feature type="transmembrane region" description="Helical" evidence="1">
    <location>
        <begin position="106"/>
        <end position="127"/>
    </location>
</feature>
<feature type="domain" description="Inner membrane protein YqiJ N-terminal" evidence="3">
    <location>
        <begin position="8"/>
        <end position="123"/>
    </location>
</feature>
<dbReference type="OrthoDB" id="7207054at2"/>